<dbReference type="InterPro" id="IPR029058">
    <property type="entry name" value="AB_hydrolase_fold"/>
</dbReference>
<dbReference type="EMBL" id="QOQD01000020">
    <property type="protein sequence ID" value="RCL71832.1"/>
    <property type="molecule type" value="Genomic_DNA"/>
</dbReference>
<dbReference type="InterPro" id="IPR005674">
    <property type="entry name" value="CocE/Ser_esterase"/>
</dbReference>
<dbReference type="SUPFAM" id="SSF53474">
    <property type="entry name" value="alpha/beta-Hydrolases"/>
    <property type="match status" value="1"/>
</dbReference>
<dbReference type="SUPFAM" id="SSF49785">
    <property type="entry name" value="Galactose-binding domain-like"/>
    <property type="match status" value="1"/>
</dbReference>
<keyword evidence="1 3" id="KW-0378">Hydrolase</keyword>
<sequence length="583" mass="67199">MSSKYPKKEIILNDKVEVIWDDIIAMSDGTQLRCDIFKPNDKGKYPVIITYGPYGKWLHFSQLYSEQWQRMCEDHPDVPNGSSNIYQNWEVVDPEKWATDGYIVIRVDSRGAGRSEGVMDLWSYQESVDFAECIEWASQLEYSTGKVGINGISYYGMNQWQVASLQPKNLTAMCVWEGAADYYRELGYHGGIYCSFTEAWFQKQILTVQNGKGEKGILGDIKKDWVSGPQTLSEEDLEKNRFNLPKQILENKLATDDFWTSRMPDFSKINVPLLSSANWGGQGLHSRGNFDGFTRSASKEKWLEVHGIEHWTEFYTDYGVNIQKQFFDYYLKEIDNGWQDRPKINLLTRYPNEIFKENYYASWPLENTNWSKLYLNAQNHSLSGIKAEDFKLNYKGFSDGITFLQDPTNEEVEITGPMSLKLFMSSDTEDADVFVVLRLFDEELKEVTFQGAIDPHTPISQGWLRASHRKLDKNLSKDYQPYHSHDELQPLVPGEIYELDIEVWPTSIVIPKNHRLAVSIRGKDYAWPGGEVKGLGNLDDVFTGVGPFKHENRADRPEKIYDGNITIYTGENYPSNILLPYIK</sequence>
<dbReference type="PANTHER" id="PTHR43056">
    <property type="entry name" value="PEPTIDASE S9 PROLYL OLIGOPEPTIDASE"/>
    <property type="match status" value="1"/>
</dbReference>
<protein>
    <submittedName>
        <fullName evidence="3">CocE/NonD family hydrolase</fullName>
    </submittedName>
</protein>
<dbReference type="Gene3D" id="3.40.50.1820">
    <property type="entry name" value="alpha/beta hydrolase"/>
    <property type="match status" value="1"/>
</dbReference>
<organism evidence="3 4">
    <name type="scientific">PS1 clade bacterium</name>
    <dbReference type="NCBI Taxonomy" id="2175152"/>
    <lineage>
        <taxon>Bacteria</taxon>
        <taxon>Pseudomonadati</taxon>
        <taxon>Pseudomonadota</taxon>
        <taxon>Alphaproteobacteria</taxon>
        <taxon>PS1 clade</taxon>
    </lineage>
</organism>
<dbReference type="InterPro" id="IPR013736">
    <property type="entry name" value="Xaa-Pro_dipept_C"/>
</dbReference>
<dbReference type="GO" id="GO:0008239">
    <property type="term" value="F:dipeptidyl-peptidase activity"/>
    <property type="evidence" value="ECO:0007669"/>
    <property type="project" value="InterPro"/>
</dbReference>
<name>A0A368DJ11_9PROT</name>
<dbReference type="Proteomes" id="UP000253570">
    <property type="component" value="Unassembled WGS sequence"/>
</dbReference>
<dbReference type="Pfam" id="PF08530">
    <property type="entry name" value="PepX_C"/>
    <property type="match status" value="1"/>
</dbReference>
<proteinExistence type="predicted"/>
<dbReference type="Gene3D" id="2.60.120.260">
    <property type="entry name" value="Galactose-binding domain-like"/>
    <property type="match status" value="1"/>
</dbReference>
<evidence type="ECO:0000256" key="1">
    <source>
        <dbReference type="ARBA" id="ARBA00022801"/>
    </source>
</evidence>
<evidence type="ECO:0000259" key="2">
    <source>
        <dbReference type="SMART" id="SM00939"/>
    </source>
</evidence>
<dbReference type="InterPro" id="IPR050585">
    <property type="entry name" value="Xaa-Pro_dipeptidyl-ppase/CocE"/>
</dbReference>
<evidence type="ECO:0000313" key="3">
    <source>
        <dbReference type="EMBL" id="RCL71832.1"/>
    </source>
</evidence>
<feature type="domain" description="Xaa-Pro dipeptidyl-peptidase C-terminal" evidence="2">
    <location>
        <begin position="324"/>
        <end position="578"/>
    </location>
</feature>
<dbReference type="SMART" id="SM00939">
    <property type="entry name" value="PepX_C"/>
    <property type="match status" value="1"/>
</dbReference>
<dbReference type="InterPro" id="IPR008979">
    <property type="entry name" value="Galactose-bd-like_sf"/>
</dbReference>
<dbReference type="PANTHER" id="PTHR43056:SF10">
    <property type="entry name" value="COCE_NOND FAMILY, PUTATIVE (AFU_ORTHOLOGUE AFUA_7G00600)-RELATED"/>
    <property type="match status" value="1"/>
</dbReference>
<dbReference type="AlphaFoldDB" id="A0A368DJ11"/>
<dbReference type="Pfam" id="PF02129">
    <property type="entry name" value="Peptidase_S15"/>
    <property type="match status" value="1"/>
</dbReference>
<dbReference type="InterPro" id="IPR000383">
    <property type="entry name" value="Xaa-Pro-like_dom"/>
</dbReference>
<gene>
    <name evidence="3" type="ORF">DBW71_06190</name>
</gene>
<accession>A0A368DJ11</accession>
<reference evidence="3 4" key="1">
    <citation type="journal article" date="2018" name="Microbiome">
        <title>Fine metagenomic profile of the Mediterranean stratified and mixed water columns revealed by assembly and recruitment.</title>
        <authorList>
            <person name="Haro-Moreno J.M."/>
            <person name="Lopez-Perez M."/>
            <person name="De La Torre J.R."/>
            <person name="Picazo A."/>
            <person name="Camacho A."/>
            <person name="Rodriguez-Valera F."/>
        </authorList>
    </citation>
    <scope>NUCLEOTIDE SEQUENCE [LARGE SCALE GENOMIC DNA]</scope>
    <source>
        <strain evidence="3">MED-G57</strain>
    </source>
</reference>
<evidence type="ECO:0000313" key="4">
    <source>
        <dbReference type="Proteomes" id="UP000253570"/>
    </source>
</evidence>
<dbReference type="Gene3D" id="1.10.3020.20">
    <property type="match status" value="1"/>
</dbReference>
<dbReference type="NCBIfam" id="TIGR00976">
    <property type="entry name" value="CocE_NonD"/>
    <property type="match status" value="1"/>
</dbReference>
<comment type="caution">
    <text evidence="3">The sequence shown here is derived from an EMBL/GenBank/DDBJ whole genome shotgun (WGS) entry which is preliminary data.</text>
</comment>